<evidence type="ECO:0000313" key="2">
    <source>
        <dbReference type="Proteomes" id="UP001060085"/>
    </source>
</evidence>
<proteinExistence type="predicted"/>
<evidence type="ECO:0000313" key="1">
    <source>
        <dbReference type="EMBL" id="KAI5664791.1"/>
    </source>
</evidence>
<keyword evidence="2" id="KW-1185">Reference proteome</keyword>
<organism evidence="1 2">
    <name type="scientific">Catharanthus roseus</name>
    <name type="common">Madagascar periwinkle</name>
    <name type="synonym">Vinca rosea</name>
    <dbReference type="NCBI Taxonomy" id="4058"/>
    <lineage>
        <taxon>Eukaryota</taxon>
        <taxon>Viridiplantae</taxon>
        <taxon>Streptophyta</taxon>
        <taxon>Embryophyta</taxon>
        <taxon>Tracheophyta</taxon>
        <taxon>Spermatophyta</taxon>
        <taxon>Magnoliopsida</taxon>
        <taxon>eudicotyledons</taxon>
        <taxon>Gunneridae</taxon>
        <taxon>Pentapetalae</taxon>
        <taxon>asterids</taxon>
        <taxon>lamiids</taxon>
        <taxon>Gentianales</taxon>
        <taxon>Apocynaceae</taxon>
        <taxon>Rauvolfioideae</taxon>
        <taxon>Vinceae</taxon>
        <taxon>Catharanthinae</taxon>
        <taxon>Catharanthus</taxon>
    </lineage>
</organism>
<dbReference type="EMBL" id="CM044705">
    <property type="protein sequence ID" value="KAI5664791.1"/>
    <property type="molecule type" value="Genomic_DNA"/>
</dbReference>
<sequence length="228" mass="25575">MVVAFVNSIVAAGIHFFFLIQEEWRESKGFKRDAQSTSDLTVPLKLEVKKVTITVPEESAKGKNTADSMREEVSEIQTCSKAAKNVQKGGNDKGNKRKDKTIILAELNGENYDDVETDLSEVCDSEFEVENEDDDGIWKNVNVNDLSGLDGRDIIGTETRKSKIDNKERVEEHYYAETHVEDDGAVQEGSESNEGHRLVNEEFQLFEGENIEVSDLDNACDSESLNEF</sequence>
<accession>A0ACC0AW64</accession>
<gene>
    <name evidence="1" type="ORF">M9H77_24114</name>
</gene>
<name>A0ACC0AW64_CATRO</name>
<comment type="caution">
    <text evidence="1">The sequence shown here is derived from an EMBL/GenBank/DDBJ whole genome shotgun (WGS) entry which is preliminary data.</text>
</comment>
<reference evidence="2" key="1">
    <citation type="journal article" date="2023" name="Nat. Plants">
        <title>Single-cell RNA sequencing provides a high-resolution roadmap for understanding the multicellular compartmentation of specialized metabolism.</title>
        <authorList>
            <person name="Sun S."/>
            <person name="Shen X."/>
            <person name="Li Y."/>
            <person name="Li Y."/>
            <person name="Wang S."/>
            <person name="Li R."/>
            <person name="Zhang H."/>
            <person name="Shen G."/>
            <person name="Guo B."/>
            <person name="Wei J."/>
            <person name="Xu J."/>
            <person name="St-Pierre B."/>
            <person name="Chen S."/>
            <person name="Sun C."/>
        </authorList>
    </citation>
    <scope>NUCLEOTIDE SEQUENCE [LARGE SCALE GENOMIC DNA]</scope>
</reference>
<dbReference type="Proteomes" id="UP001060085">
    <property type="component" value="Linkage Group LG05"/>
</dbReference>
<protein>
    <submittedName>
        <fullName evidence="1">Uncharacterized protein</fullName>
    </submittedName>
</protein>